<dbReference type="KEGG" id="psa:PST_3392"/>
<evidence type="ECO:0000313" key="2">
    <source>
        <dbReference type="Proteomes" id="UP000000233"/>
    </source>
</evidence>
<sequence length="63" mass="6814">MAVIHLMLGTLFTAGSANFCTQCTELFSQLALATHESGCQSTYVSTISVELNATGHRLYVVFK</sequence>
<reference evidence="1 2" key="1">
    <citation type="journal article" date="2008" name="Proc. Natl. Acad. Sci. U.S.A.">
        <title>Nitrogen fixation island and rhizosphere competence traits in the genome of root-associated Pseudomonas stutzeri A1501.</title>
        <authorList>
            <person name="Yan Y."/>
            <person name="Yang J."/>
            <person name="Dou Y."/>
            <person name="Chen M."/>
            <person name="Ping S."/>
            <person name="Peng J."/>
            <person name="Lu W."/>
            <person name="Zhang W."/>
            <person name="Yao Z."/>
            <person name="Li H."/>
            <person name="Liu W."/>
            <person name="He S."/>
            <person name="Geng L."/>
            <person name="Zhang X."/>
            <person name="Yang F."/>
            <person name="Yu H."/>
            <person name="Zhan Y."/>
            <person name="Li D."/>
            <person name="Lin Z."/>
            <person name="Wang Y."/>
            <person name="Elmerich C."/>
            <person name="Lin M."/>
            <person name="Jin Q."/>
        </authorList>
    </citation>
    <scope>NUCLEOTIDE SEQUENCE [LARGE SCALE GENOMIC DNA]</scope>
    <source>
        <strain evidence="1 2">A1501</strain>
    </source>
</reference>
<dbReference type="AlphaFoldDB" id="A4VPW9"/>
<accession>A4VPW9</accession>
<evidence type="ECO:0000313" key="1">
    <source>
        <dbReference type="EMBL" id="ABP81020.1"/>
    </source>
</evidence>
<organism evidence="1 2">
    <name type="scientific">Stutzerimonas stutzeri (strain A1501)</name>
    <name type="common">Pseudomonas stutzeri</name>
    <dbReference type="NCBI Taxonomy" id="379731"/>
    <lineage>
        <taxon>Bacteria</taxon>
        <taxon>Pseudomonadati</taxon>
        <taxon>Pseudomonadota</taxon>
        <taxon>Gammaproteobacteria</taxon>
        <taxon>Pseudomonadales</taxon>
        <taxon>Pseudomonadaceae</taxon>
        <taxon>Stutzerimonas</taxon>
    </lineage>
</organism>
<gene>
    <name evidence="1" type="ordered locus">PST_3392</name>
</gene>
<name>A4VPW9_STUS1</name>
<keyword evidence="2" id="KW-1185">Reference proteome</keyword>
<dbReference type="Proteomes" id="UP000000233">
    <property type="component" value="Chromosome"/>
</dbReference>
<dbReference type="HOGENOM" id="CLU_2882626_0_0_6"/>
<proteinExistence type="predicted"/>
<dbReference type="EMBL" id="CP000304">
    <property type="protein sequence ID" value="ABP81020.1"/>
    <property type="molecule type" value="Genomic_DNA"/>
</dbReference>
<protein>
    <submittedName>
        <fullName evidence="1">Uncharacterized protein</fullName>
    </submittedName>
</protein>